<reference evidence="6" key="2">
    <citation type="submission" date="2023-03" db="EMBL/GenBank/DDBJ databases">
        <authorList>
            <person name="Shen W."/>
            <person name="Cai J."/>
        </authorList>
    </citation>
    <scope>NUCLEOTIDE SEQUENCE</scope>
    <source>
        <strain evidence="6">K69-2</strain>
    </source>
</reference>
<dbReference type="InterPro" id="IPR023187">
    <property type="entry name" value="Tscrpt_reg_MarR-type_CS"/>
</dbReference>
<dbReference type="EMBL" id="WVTI01000005">
    <property type="protein sequence ID" value="MXS25963.1"/>
    <property type="molecule type" value="Genomic_DNA"/>
</dbReference>
<dbReference type="InterPro" id="IPR036390">
    <property type="entry name" value="WH_DNA-bd_sf"/>
</dbReference>
<dbReference type="Proteomes" id="UP001183682">
    <property type="component" value="Unassembled WGS sequence"/>
</dbReference>
<dbReference type="EMBL" id="JASUBT010000001">
    <property type="protein sequence ID" value="MDL4934228.1"/>
    <property type="molecule type" value="Genomic_DNA"/>
</dbReference>
<proteinExistence type="predicted"/>
<reference evidence="5 10" key="3">
    <citation type="submission" date="2023-06" db="EMBL/GenBank/DDBJ databases">
        <title>Acute promotion of culturable opportunistic pathogens and persistent increase of antibiotic resistance following antibiotic exposure in mouse gut microbiota.</title>
        <authorList>
            <person name="Li L."/>
            <person name="Wang B."/>
            <person name="Sun Y."/>
            <person name="Wang M."/>
            <person name="Xu H."/>
        </authorList>
    </citation>
    <scope>NUCLEOTIDE SEQUENCE [LARGE SCALE GENOMIC DNA]</scope>
    <source>
        <strain evidence="5 10">CRI2_2</strain>
    </source>
</reference>
<dbReference type="PANTHER" id="PTHR42756">
    <property type="entry name" value="TRANSCRIPTIONAL REGULATOR, MARR"/>
    <property type="match status" value="1"/>
</dbReference>
<dbReference type="EMBL" id="JARPZN010000001">
    <property type="protein sequence ID" value="MDT2689242.1"/>
    <property type="molecule type" value="Genomic_DNA"/>
</dbReference>
<reference evidence="7 8" key="1">
    <citation type="submission" date="2019-04" db="EMBL/GenBank/DDBJ databases">
        <title>Step-wise assembly of the neonatal virome modulated by breast feeding.</title>
        <authorList>
            <person name="Liang G."/>
            <person name="Bushman F."/>
        </authorList>
    </citation>
    <scope>NUCLEOTIDE SEQUENCE [LARGE SCALE GENOMIC DNA]</scope>
    <source>
        <strain evidence="7 8">E3404</strain>
    </source>
</reference>
<protein>
    <submittedName>
        <fullName evidence="6">MarR family transcriptional regulator</fullName>
    </submittedName>
</protein>
<dbReference type="SMART" id="SM00347">
    <property type="entry name" value="HTH_MARR"/>
    <property type="match status" value="1"/>
</dbReference>
<dbReference type="AlphaFoldDB" id="A0A4V0D5D6"/>
<dbReference type="InterPro" id="IPR036388">
    <property type="entry name" value="WH-like_DNA-bd_sf"/>
</dbReference>
<name>A0A4V0D5D6_ENTGA</name>
<keyword evidence="2" id="KW-0238">DNA-binding</keyword>
<evidence type="ECO:0000259" key="4">
    <source>
        <dbReference type="PROSITE" id="PS50995"/>
    </source>
</evidence>
<evidence type="ECO:0000313" key="5">
    <source>
        <dbReference type="EMBL" id="MDL4934228.1"/>
    </source>
</evidence>
<evidence type="ECO:0000313" key="8">
    <source>
        <dbReference type="Proteomes" id="UP000439965"/>
    </source>
</evidence>
<evidence type="ECO:0000256" key="2">
    <source>
        <dbReference type="ARBA" id="ARBA00023125"/>
    </source>
</evidence>
<dbReference type="Proteomes" id="UP000439965">
    <property type="component" value="Unassembled WGS sequence"/>
</dbReference>
<dbReference type="InterPro" id="IPR000835">
    <property type="entry name" value="HTH_MarR-typ"/>
</dbReference>
<feature type="domain" description="HTH marR-type" evidence="4">
    <location>
        <begin position="1"/>
        <end position="133"/>
    </location>
</feature>
<evidence type="ECO:0000256" key="3">
    <source>
        <dbReference type="ARBA" id="ARBA00023163"/>
    </source>
</evidence>
<dbReference type="PROSITE" id="PS50995">
    <property type="entry name" value="HTH_MARR_2"/>
    <property type="match status" value="1"/>
</dbReference>
<dbReference type="SUPFAM" id="SSF46785">
    <property type="entry name" value="Winged helix' DNA-binding domain"/>
    <property type="match status" value="1"/>
</dbReference>
<evidence type="ECO:0000313" key="7">
    <source>
        <dbReference type="EMBL" id="MXS25963.1"/>
    </source>
</evidence>
<evidence type="ECO:0000313" key="6">
    <source>
        <dbReference type="EMBL" id="MDT2689242.1"/>
    </source>
</evidence>
<evidence type="ECO:0000256" key="1">
    <source>
        <dbReference type="ARBA" id="ARBA00023015"/>
    </source>
</evidence>
<dbReference type="GO" id="GO:0003677">
    <property type="term" value="F:DNA binding"/>
    <property type="evidence" value="ECO:0007669"/>
    <property type="project" value="UniProtKB-KW"/>
</dbReference>
<gene>
    <name evidence="7" type="ORF">GTI89_07820</name>
    <name evidence="6" type="ORF">P7E30_03340</name>
    <name evidence="5" type="ORF">QRX88_00695</name>
</gene>
<dbReference type="Proteomes" id="UP001241571">
    <property type="component" value="Unassembled WGS sequence"/>
</dbReference>
<dbReference type="RefSeq" id="WP_003125551.1">
    <property type="nucleotide sequence ID" value="NZ_BTSN01000001.1"/>
</dbReference>
<organism evidence="6 9">
    <name type="scientific">Enterococcus gallinarum</name>
    <dbReference type="NCBI Taxonomy" id="1353"/>
    <lineage>
        <taxon>Bacteria</taxon>
        <taxon>Bacillati</taxon>
        <taxon>Bacillota</taxon>
        <taxon>Bacilli</taxon>
        <taxon>Lactobacillales</taxon>
        <taxon>Enterococcaceae</taxon>
        <taxon>Enterococcus</taxon>
    </lineage>
</organism>
<comment type="caution">
    <text evidence="6">The sequence shown here is derived from an EMBL/GenBank/DDBJ whole genome shotgun (WGS) entry which is preliminary data.</text>
</comment>
<keyword evidence="1" id="KW-0805">Transcription regulation</keyword>
<evidence type="ECO:0000313" key="9">
    <source>
        <dbReference type="Proteomes" id="UP001183682"/>
    </source>
</evidence>
<sequence length="150" mass="17359">MNDILREIGSISRMLDAIANIEFKELKLNKGQYIYLVRIFENEGIIPERLAEVIKVDRTTLSRAVRKLEENGFILKESDPFNKKIKHLYTTEKGKHVVQFILRENEYSNKIATTQLSASEIETVSNLLSKIRESIESDWAIVKNGGKRDY</sequence>
<evidence type="ECO:0000313" key="10">
    <source>
        <dbReference type="Proteomes" id="UP001241571"/>
    </source>
</evidence>
<dbReference type="Pfam" id="PF01047">
    <property type="entry name" value="MarR"/>
    <property type="match status" value="1"/>
</dbReference>
<dbReference type="PANTHER" id="PTHR42756:SF2">
    <property type="entry name" value="MARR FAMILY REGULATORY PROTEIN"/>
    <property type="match status" value="1"/>
</dbReference>
<dbReference type="Gene3D" id="1.10.10.10">
    <property type="entry name" value="Winged helix-like DNA-binding domain superfamily/Winged helix DNA-binding domain"/>
    <property type="match status" value="1"/>
</dbReference>
<dbReference type="PRINTS" id="PR00598">
    <property type="entry name" value="HTHMARR"/>
</dbReference>
<dbReference type="PROSITE" id="PS01117">
    <property type="entry name" value="HTH_MARR_1"/>
    <property type="match status" value="1"/>
</dbReference>
<keyword evidence="3" id="KW-0804">Transcription</keyword>
<accession>A0A4V0D5D6</accession>
<dbReference type="GO" id="GO:0003700">
    <property type="term" value="F:DNA-binding transcription factor activity"/>
    <property type="evidence" value="ECO:0007669"/>
    <property type="project" value="InterPro"/>
</dbReference>